<sequence>MIQLRPLSLRIPASWNCSSFRSRPFQTFFRASRTIHVNNAAVRSGTVKASLKPFVWGAITTLSIAILLQNTVHLDAVTPPEPKDVEIDPATSISFPKTLQIPSKYPLPKFSLVGVGVRTVSFLRMNVYSVGFYADLANPDLNIPRNATPEEKIDYIVRNTACVLRIIPTRSTSFSHMRDGFVRALMGRMQLCVKRGSVTAEEEAGAQSPIRKLKSIFPSTSLKKHTPLDVLLTPPTGDPSRPRALIFRDLGTIENDWVANEFFLAYFEGSGISPPLKQATVERLESYGK</sequence>
<accession>F8NKG9</accession>
<dbReference type="RefSeq" id="XP_007314634.1">
    <property type="nucleotide sequence ID" value="XM_007314572.1"/>
</dbReference>
<dbReference type="KEGG" id="sla:SERLADRAFT_380072"/>
<dbReference type="InterPro" id="IPR016087">
    <property type="entry name" value="Chalcone_isomerase"/>
</dbReference>
<evidence type="ECO:0000313" key="2">
    <source>
        <dbReference type="EMBL" id="EGO28435.1"/>
    </source>
</evidence>
<proteinExistence type="predicted"/>
<feature type="domain" description="Chalcone isomerase" evidence="1">
    <location>
        <begin position="109"/>
        <end position="135"/>
    </location>
</feature>
<dbReference type="GeneID" id="18810867"/>
<dbReference type="PANTHER" id="PTHR47284:SF3">
    <property type="entry name" value="FATTY-ACID-BINDING PROTEIN 2"/>
    <property type="match status" value="1"/>
</dbReference>
<dbReference type="HOGENOM" id="CLU_038840_2_0_1"/>
<dbReference type="SUPFAM" id="SSF54626">
    <property type="entry name" value="Chalcone isomerase"/>
    <property type="match status" value="1"/>
</dbReference>
<dbReference type="Proteomes" id="UP000008064">
    <property type="component" value="Unassembled WGS sequence"/>
</dbReference>
<dbReference type="InterPro" id="IPR036298">
    <property type="entry name" value="Chalcone_isomerase_sf"/>
</dbReference>
<organism evidence="3">
    <name type="scientific">Serpula lacrymans var. lacrymans (strain S7.9)</name>
    <name type="common">Dry rot fungus</name>
    <dbReference type="NCBI Taxonomy" id="578457"/>
    <lineage>
        <taxon>Eukaryota</taxon>
        <taxon>Fungi</taxon>
        <taxon>Dikarya</taxon>
        <taxon>Basidiomycota</taxon>
        <taxon>Agaricomycotina</taxon>
        <taxon>Agaricomycetes</taxon>
        <taxon>Agaricomycetidae</taxon>
        <taxon>Boletales</taxon>
        <taxon>Coniophorineae</taxon>
        <taxon>Serpulaceae</taxon>
        <taxon>Serpula</taxon>
    </lineage>
</organism>
<dbReference type="EMBL" id="GL945430">
    <property type="protein sequence ID" value="EGO28435.1"/>
    <property type="molecule type" value="Genomic_DNA"/>
</dbReference>
<evidence type="ECO:0000259" key="1">
    <source>
        <dbReference type="Pfam" id="PF16035"/>
    </source>
</evidence>
<feature type="domain" description="Chalcone isomerase" evidence="1">
    <location>
        <begin position="158"/>
        <end position="280"/>
    </location>
</feature>
<dbReference type="GO" id="GO:0016872">
    <property type="term" value="F:intramolecular lyase activity"/>
    <property type="evidence" value="ECO:0007669"/>
    <property type="project" value="InterPro"/>
</dbReference>
<dbReference type="Gene3D" id="3.50.70.10">
    <property type="match status" value="1"/>
</dbReference>
<gene>
    <name evidence="2" type="ORF">SERLADRAFT_380072</name>
</gene>
<dbReference type="Pfam" id="PF16035">
    <property type="entry name" value="Chalcone_2"/>
    <property type="match status" value="2"/>
</dbReference>
<name>F8NKG9_SERL9</name>
<dbReference type="OrthoDB" id="18193at2759"/>
<dbReference type="PANTHER" id="PTHR47284">
    <property type="entry name" value="FATTY-ACID-BINDING PROTEIN 2"/>
    <property type="match status" value="1"/>
</dbReference>
<dbReference type="AlphaFoldDB" id="F8NKG9"/>
<dbReference type="InterPro" id="IPR016088">
    <property type="entry name" value="Chalcone_isomerase_3-sand"/>
</dbReference>
<evidence type="ECO:0000313" key="3">
    <source>
        <dbReference type="Proteomes" id="UP000008064"/>
    </source>
</evidence>
<protein>
    <recommendedName>
        <fullName evidence="1">Chalcone isomerase domain-containing protein</fullName>
    </recommendedName>
</protein>
<reference evidence="3" key="1">
    <citation type="journal article" date="2011" name="Science">
        <title>The plant cell wall-decomposing machinery underlies the functional diversity of forest fungi.</title>
        <authorList>
            <person name="Eastwood D.C."/>
            <person name="Floudas D."/>
            <person name="Binder M."/>
            <person name="Majcherczyk A."/>
            <person name="Schneider P."/>
            <person name="Aerts A."/>
            <person name="Asiegbu F.O."/>
            <person name="Baker S.E."/>
            <person name="Barry K."/>
            <person name="Bendiksby M."/>
            <person name="Blumentritt M."/>
            <person name="Coutinho P.M."/>
            <person name="Cullen D."/>
            <person name="de Vries R.P."/>
            <person name="Gathman A."/>
            <person name="Goodell B."/>
            <person name="Henrissat B."/>
            <person name="Ihrmark K."/>
            <person name="Kauserud H."/>
            <person name="Kohler A."/>
            <person name="LaButti K."/>
            <person name="Lapidus A."/>
            <person name="Lavin J.L."/>
            <person name="Lee Y.-H."/>
            <person name="Lindquist E."/>
            <person name="Lilly W."/>
            <person name="Lucas S."/>
            <person name="Morin E."/>
            <person name="Murat C."/>
            <person name="Oguiza J.A."/>
            <person name="Park J."/>
            <person name="Pisabarro A.G."/>
            <person name="Riley R."/>
            <person name="Rosling A."/>
            <person name="Salamov A."/>
            <person name="Schmidt O."/>
            <person name="Schmutz J."/>
            <person name="Skrede I."/>
            <person name="Stenlid J."/>
            <person name="Wiebenga A."/>
            <person name="Xie X."/>
            <person name="Kuees U."/>
            <person name="Hibbett D.S."/>
            <person name="Hoffmeister D."/>
            <person name="Hoegberg N."/>
            <person name="Martin F."/>
            <person name="Grigoriev I.V."/>
            <person name="Watkinson S.C."/>
        </authorList>
    </citation>
    <scope>NUCLEOTIDE SEQUENCE [LARGE SCALE GENOMIC DNA]</scope>
    <source>
        <strain evidence="3">S7.9</strain>
    </source>
</reference>